<dbReference type="AlphaFoldDB" id="A0A0F8YBZ3"/>
<organism evidence="2">
    <name type="scientific">marine sediment metagenome</name>
    <dbReference type="NCBI Taxonomy" id="412755"/>
    <lineage>
        <taxon>unclassified sequences</taxon>
        <taxon>metagenomes</taxon>
        <taxon>ecological metagenomes</taxon>
    </lineage>
</organism>
<gene>
    <name evidence="2" type="ORF">LCGC14_2916270</name>
</gene>
<reference evidence="2" key="1">
    <citation type="journal article" date="2015" name="Nature">
        <title>Complex archaea that bridge the gap between prokaryotes and eukaryotes.</title>
        <authorList>
            <person name="Spang A."/>
            <person name="Saw J.H."/>
            <person name="Jorgensen S.L."/>
            <person name="Zaremba-Niedzwiedzka K."/>
            <person name="Martijn J."/>
            <person name="Lind A.E."/>
            <person name="van Eijk R."/>
            <person name="Schleper C."/>
            <person name="Guy L."/>
            <person name="Ettema T.J."/>
        </authorList>
    </citation>
    <scope>NUCLEOTIDE SEQUENCE</scope>
</reference>
<comment type="caution">
    <text evidence="2">The sequence shown here is derived from an EMBL/GenBank/DDBJ whole genome shotgun (WGS) entry which is preliminary data.</text>
</comment>
<feature type="region of interest" description="Disordered" evidence="1">
    <location>
        <begin position="46"/>
        <end position="66"/>
    </location>
</feature>
<feature type="region of interest" description="Disordered" evidence="1">
    <location>
        <begin position="169"/>
        <end position="194"/>
    </location>
</feature>
<protein>
    <submittedName>
        <fullName evidence="2">Uncharacterized protein</fullName>
    </submittedName>
</protein>
<sequence length="194" mass="21816">MRLETFADNSKLRIVWERKDRGLGKRRKLAIARIAAVALQDMLEQRARSGGKDQNWPQLRMPDQARGDTPLKTLIYKVTAPDQKSFRIGAKPTQKKIAAIHDVGVDSIIPRKHLALFIPLTAKAKRASRTGSSIPVKSYMKAFRNPETGKVEMRPTSPRRFMAITEHIKGQKKGKITQRELIPGRVKGDKGSTP</sequence>
<proteinExistence type="predicted"/>
<name>A0A0F8YBZ3_9ZZZZ</name>
<accession>A0A0F8YBZ3</accession>
<dbReference type="EMBL" id="LAZR01057839">
    <property type="protein sequence ID" value="KKK71205.1"/>
    <property type="molecule type" value="Genomic_DNA"/>
</dbReference>
<feature type="non-terminal residue" evidence="2">
    <location>
        <position position="194"/>
    </location>
</feature>
<evidence type="ECO:0000313" key="2">
    <source>
        <dbReference type="EMBL" id="KKK71205.1"/>
    </source>
</evidence>
<evidence type="ECO:0000256" key="1">
    <source>
        <dbReference type="SAM" id="MobiDB-lite"/>
    </source>
</evidence>